<name>N1WR73_9LEPT</name>
<reference evidence="1" key="1">
    <citation type="submission" date="2013-03" db="EMBL/GenBank/DDBJ databases">
        <authorList>
            <person name="Harkins D.M."/>
            <person name="Durkin A.S."/>
            <person name="Brinkac L.M."/>
            <person name="Haft D.H."/>
            <person name="Selengut J.D."/>
            <person name="Sanka R."/>
            <person name="DePew J."/>
            <person name="Purushe J."/>
            <person name="Hartskeerl R.A."/>
            <person name="Ahmed A."/>
            <person name="van der Linden H."/>
            <person name="Goris M.G.A."/>
            <person name="Vinetz J.M."/>
            <person name="Sutton G.G."/>
            <person name="Nierman W.C."/>
            <person name="Fouts D.E."/>
        </authorList>
    </citation>
    <scope>NUCLEOTIDE SEQUENCE [LARGE SCALE GENOMIC DNA]</scope>
    <source>
        <strain evidence="1">ICFT</strain>
    </source>
</reference>
<proteinExistence type="predicted"/>
<dbReference type="EMBL" id="AOHC02000010">
    <property type="protein sequence ID" value="EMY79619.1"/>
    <property type="molecule type" value="Genomic_DNA"/>
</dbReference>
<evidence type="ECO:0000313" key="2">
    <source>
        <dbReference type="Proteomes" id="UP000012313"/>
    </source>
</evidence>
<evidence type="ECO:0000313" key="1">
    <source>
        <dbReference type="EMBL" id="EMY79619.1"/>
    </source>
</evidence>
<keyword evidence="2" id="KW-1185">Reference proteome</keyword>
<protein>
    <submittedName>
        <fullName evidence="1">Uncharacterized protein</fullName>
    </submittedName>
</protein>
<dbReference type="AlphaFoldDB" id="N1WR73"/>
<dbReference type="Proteomes" id="UP000012313">
    <property type="component" value="Unassembled WGS sequence"/>
</dbReference>
<accession>N1WR73</accession>
<comment type="caution">
    <text evidence="1">The sequence shown here is derived from an EMBL/GenBank/DDBJ whole genome shotgun (WGS) entry which is preliminary data.</text>
</comment>
<sequence length="66" mass="7554">MERKNARLLKNLKTFLRIVNHVFGNVSFPRSKKAVDRIDLEPVPKLKTIAEICGHSDKIGRLAEKL</sequence>
<organism evidence="1 2">
    <name type="scientific">Leptospira weilii serovar Ranarum str. ICFT</name>
    <dbReference type="NCBI Taxonomy" id="1218598"/>
    <lineage>
        <taxon>Bacteria</taxon>
        <taxon>Pseudomonadati</taxon>
        <taxon>Spirochaetota</taxon>
        <taxon>Spirochaetia</taxon>
        <taxon>Leptospirales</taxon>
        <taxon>Leptospiraceae</taxon>
        <taxon>Leptospira</taxon>
    </lineage>
</organism>
<gene>
    <name evidence="1" type="ORF">LEP1GSC060_1285</name>
</gene>